<evidence type="ECO:0000256" key="2">
    <source>
        <dbReference type="PIRNR" id="PIRNR000124"/>
    </source>
</evidence>
<accession>A0A402ASJ5</accession>
<comment type="caution">
    <text evidence="5">The sequence shown here is derived from an EMBL/GenBank/DDBJ whole genome shotgun (WGS) entry which is preliminary data.</text>
</comment>
<organism evidence="5 6">
    <name type="scientific">Dictyobacter kobayashii</name>
    <dbReference type="NCBI Taxonomy" id="2014872"/>
    <lineage>
        <taxon>Bacteria</taxon>
        <taxon>Bacillati</taxon>
        <taxon>Chloroflexota</taxon>
        <taxon>Ktedonobacteria</taxon>
        <taxon>Ktedonobacterales</taxon>
        <taxon>Dictyobacteraceae</taxon>
        <taxon>Dictyobacter</taxon>
    </lineage>
</organism>
<dbReference type="InterPro" id="IPR028359">
    <property type="entry name" value="UDP_ManNAc/GlcNAc_DH"/>
</dbReference>
<comment type="similarity">
    <text evidence="1 2">Belongs to the UDP-glucose/GDP-mannose dehydrogenase family.</text>
</comment>
<dbReference type="InterPro" id="IPR001732">
    <property type="entry name" value="UDP-Glc/GDP-Man_DH_N"/>
</dbReference>
<evidence type="ECO:0000259" key="3">
    <source>
        <dbReference type="Pfam" id="PF00984"/>
    </source>
</evidence>
<dbReference type="Pfam" id="PF00984">
    <property type="entry name" value="UDPG_MGDP_dh"/>
    <property type="match status" value="1"/>
</dbReference>
<dbReference type="SUPFAM" id="SSF48179">
    <property type="entry name" value="6-phosphogluconate dehydrogenase C-terminal domain-like"/>
    <property type="match status" value="1"/>
</dbReference>
<evidence type="ECO:0000256" key="1">
    <source>
        <dbReference type="ARBA" id="ARBA00006601"/>
    </source>
</evidence>
<evidence type="ECO:0000313" key="6">
    <source>
        <dbReference type="Proteomes" id="UP000287188"/>
    </source>
</evidence>
<feature type="domain" description="UDP-glucose/GDP-mannose dehydrogenase dimerisation" evidence="3">
    <location>
        <begin position="206"/>
        <end position="285"/>
    </location>
</feature>
<dbReference type="Gene3D" id="3.40.50.720">
    <property type="entry name" value="NAD(P)-binding Rossmann-like Domain"/>
    <property type="match status" value="2"/>
</dbReference>
<gene>
    <name evidence="5" type="ORF">KDK_58750</name>
</gene>
<dbReference type="SUPFAM" id="SSF51735">
    <property type="entry name" value="NAD(P)-binding Rossmann-fold domains"/>
    <property type="match status" value="1"/>
</dbReference>
<dbReference type="GO" id="GO:0051287">
    <property type="term" value="F:NAD binding"/>
    <property type="evidence" value="ECO:0007669"/>
    <property type="project" value="InterPro"/>
</dbReference>
<dbReference type="Proteomes" id="UP000287188">
    <property type="component" value="Unassembled WGS sequence"/>
</dbReference>
<dbReference type="InterPro" id="IPR008927">
    <property type="entry name" value="6-PGluconate_DH-like_C_sf"/>
</dbReference>
<dbReference type="GO" id="GO:0016628">
    <property type="term" value="F:oxidoreductase activity, acting on the CH-CH group of donors, NAD or NADP as acceptor"/>
    <property type="evidence" value="ECO:0007669"/>
    <property type="project" value="InterPro"/>
</dbReference>
<dbReference type="EMBL" id="BIFS01000002">
    <property type="protein sequence ID" value="GCE22075.1"/>
    <property type="molecule type" value="Genomic_DNA"/>
</dbReference>
<sequence length="287" mass="31661">MERTVVQGRNDQHEICVVGLGFVGLTLAATFADAGVRVLGYEQNRNACQLLNQGQVHFYEKGLPEILNQRLNNGLTITDELPDTLPAVVIICVGTPIDERTEKPDLRQLESAVNAIATRITAETLVVVRSTLAVGTSRNLILPRLRERIAEPLLAFCPERTIQGKALEELRTLPQVISGVNEASVARARQLFDKIVRQTLTVTSLETAEMIKLICNCHTDLIYGFGNQVALMANALGVDAQEVITTANLNYPRPDLSKPGFVGGSCLSKDPYLLIYSTQQHNYTHRW</sequence>
<dbReference type="InterPro" id="IPR014026">
    <property type="entry name" value="UDP-Glc/GDP-Man_DH_dimer"/>
</dbReference>
<dbReference type="PIRSF" id="PIRSF500136">
    <property type="entry name" value="UDP_ManNAc_DH"/>
    <property type="match status" value="1"/>
</dbReference>
<keyword evidence="6" id="KW-1185">Reference proteome</keyword>
<proteinExistence type="inferred from homology"/>
<dbReference type="GO" id="GO:0000271">
    <property type="term" value="P:polysaccharide biosynthetic process"/>
    <property type="evidence" value="ECO:0007669"/>
    <property type="project" value="InterPro"/>
</dbReference>
<name>A0A402ASJ5_9CHLR</name>
<dbReference type="Pfam" id="PF03721">
    <property type="entry name" value="UDPG_MGDP_dh_N"/>
    <property type="match status" value="1"/>
</dbReference>
<dbReference type="RefSeq" id="WP_218032092.1">
    <property type="nucleotide sequence ID" value="NZ_BIFS01000002.1"/>
</dbReference>
<dbReference type="AlphaFoldDB" id="A0A402ASJ5"/>
<dbReference type="InterPro" id="IPR017476">
    <property type="entry name" value="UDP-Glc/GDP-Man"/>
</dbReference>
<dbReference type="NCBIfam" id="TIGR03026">
    <property type="entry name" value="NDP-sugDHase"/>
    <property type="match status" value="1"/>
</dbReference>
<dbReference type="PANTHER" id="PTHR43491:SF2">
    <property type="entry name" value="UDP-N-ACETYL-D-MANNOSAMINE DEHYDROGENASE"/>
    <property type="match status" value="1"/>
</dbReference>
<feature type="domain" description="UDP-glucose/GDP-mannose dehydrogenase N-terminal" evidence="4">
    <location>
        <begin position="14"/>
        <end position="186"/>
    </location>
</feature>
<reference evidence="6" key="1">
    <citation type="submission" date="2018-12" db="EMBL/GenBank/DDBJ databases">
        <title>Tengunoibacter tsumagoiensis gen. nov., sp. nov., Dictyobacter kobayashii sp. nov., D. alpinus sp. nov., and D. joshuensis sp. nov. and description of Dictyobacteraceae fam. nov. within the order Ktedonobacterales isolated from Tengu-no-mugimeshi.</title>
        <authorList>
            <person name="Wang C.M."/>
            <person name="Zheng Y."/>
            <person name="Sakai Y."/>
            <person name="Toyoda A."/>
            <person name="Minakuchi Y."/>
            <person name="Abe K."/>
            <person name="Yokota A."/>
            <person name="Yabe S."/>
        </authorList>
    </citation>
    <scope>NUCLEOTIDE SEQUENCE [LARGE SCALE GENOMIC DNA]</scope>
    <source>
        <strain evidence="6">Uno11</strain>
    </source>
</reference>
<dbReference type="GO" id="GO:0016616">
    <property type="term" value="F:oxidoreductase activity, acting on the CH-OH group of donors, NAD or NADP as acceptor"/>
    <property type="evidence" value="ECO:0007669"/>
    <property type="project" value="InterPro"/>
</dbReference>
<dbReference type="InterPro" id="IPR036291">
    <property type="entry name" value="NAD(P)-bd_dom_sf"/>
</dbReference>
<protein>
    <recommendedName>
        <fullName evidence="7">Nucleotide sugar dehydrogenase</fullName>
    </recommendedName>
</protein>
<dbReference type="PANTHER" id="PTHR43491">
    <property type="entry name" value="UDP-N-ACETYL-D-MANNOSAMINE DEHYDROGENASE"/>
    <property type="match status" value="1"/>
</dbReference>
<dbReference type="PIRSF" id="PIRSF000124">
    <property type="entry name" value="UDPglc_GDPman_dh"/>
    <property type="match status" value="1"/>
</dbReference>
<evidence type="ECO:0000313" key="5">
    <source>
        <dbReference type="EMBL" id="GCE22075.1"/>
    </source>
</evidence>
<evidence type="ECO:0000259" key="4">
    <source>
        <dbReference type="Pfam" id="PF03721"/>
    </source>
</evidence>
<evidence type="ECO:0008006" key="7">
    <source>
        <dbReference type="Google" id="ProtNLM"/>
    </source>
</evidence>